<proteinExistence type="inferred from homology"/>
<dbReference type="InterPro" id="IPR008278">
    <property type="entry name" value="4-PPantetheinyl_Trfase_dom"/>
</dbReference>
<dbReference type="RefSeq" id="WP_204721064.1">
    <property type="nucleotide sequence ID" value="NZ_JACSNR010000007.1"/>
</dbReference>
<feature type="binding site" evidence="8">
    <location>
        <position position="55"/>
    </location>
    <ligand>
        <name>Mg(2+)</name>
        <dbReference type="ChEBI" id="CHEBI:18420"/>
    </ligand>
</feature>
<evidence type="ECO:0000256" key="2">
    <source>
        <dbReference type="ARBA" id="ARBA00022679"/>
    </source>
</evidence>
<gene>
    <name evidence="8 10" type="primary">acpS</name>
    <name evidence="10" type="ORF">H9X81_07740</name>
</gene>
<comment type="function">
    <text evidence="8">Transfers the 4'-phosphopantetheine moiety from coenzyme A to a Ser of acyl-carrier-protein.</text>
</comment>
<accession>A0ABS2GPU6</accession>
<dbReference type="InterPro" id="IPR002582">
    <property type="entry name" value="ACPS"/>
</dbReference>
<comment type="similarity">
    <text evidence="8">Belongs to the P-Pant transferase superfamily. AcpS family.</text>
</comment>
<feature type="domain" description="4'-phosphopantetheinyl transferase" evidence="9">
    <location>
        <begin position="4"/>
        <end position="97"/>
    </location>
</feature>
<keyword evidence="7 8" id="KW-0275">Fatty acid biosynthesis</keyword>
<protein>
    <recommendedName>
        <fullName evidence="8">Holo-[acyl-carrier-protein] synthase</fullName>
        <shortName evidence="8">Holo-ACP synthase</shortName>
        <ecNumber evidence="8">2.7.8.7</ecNumber>
    </recommendedName>
    <alternativeName>
        <fullName evidence="8">4'-phosphopantetheinyl transferase AcpS</fullName>
    </alternativeName>
</protein>
<evidence type="ECO:0000256" key="6">
    <source>
        <dbReference type="ARBA" id="ARBA00023098"/>
    </source>
</evidence>
<comment type="catalytic activity">
    <reaction evidence="8">
        <text>apo-[ACP] + CoA = holo-[ACP] + adenosine 3',5'-bisphosphate + H(+)</text>
        <dbReference type="Rhea" id="RHEA:12068"/>
        <dbReference type="Rhea" id="RHEA-COMP:9685"/>
        <dbReference type="Rhea" id="RHEA-COMP:9690"/>
        <dbReference type="ChEBI" id="CHEBI:15378"/>
        <dbReference type="ChEBI" id="CHEBI:29999"/>
        <dbReference type="ChEBI" id="CHEBI:57287"/>
        <dbReference type="ChEBI" id="CHEBI:58343"/>
        <dbReference type="ChEBI" id="CHEBI:64479"/>
        <dbReference type="EC" id="2.7.8.7"/>
    </reaction>
</comment>
<comment type="caution">
    <text evidence="10">The sequence shown here is derived from an EMBL/GenBank/DDBJ whole genome shotgun (WGS) entry which is preliminary data.</text>
</comment>
<evidence type="ECO:0000256" key="4">
    <source>
        <dbReference type="ARBA" id="ARBA00022832"/>
    </source>
</evidence>
<dbReference type="Pfam" id="PF01648">
    <property type="entry name" value="ACPS"/>
    <property type="match status" value="1"/>
</dbReference>
<dbReference type="HAMAP" id="MF_00101">
    <property type="entry name" value="AcpS"/>
    <property type="match status" value="1"/>
</dbReference>
<evidence type="ECO:0000313" key="10">
    <source>
        <dbReference type="EMBL" id="MBM6923579.1"/>
    </source>
</evidence>
<keyword evidence="5 8" id="KW-0460">Magnesium</keyword>
<evidence type="ECO:0000256" key="8">
    <source>
        <dbReference type="HAMAP-Rule" id="MF_00101"/>
    </source>
</evidence>
<dbReference type="Gene3D" id="3.90.470.20">
    <property type="entry name" value="4'-phosphopantetheinyl transferase domain"/>
    <property type="match status" value="1"/>
</dbReference>
<keyword evidence="6 8" id="KW-0443">Lipid metabolism</keyword>
<comment type="cofactor">
    <cofactor evidence="8">
        <name>Mg(2+)</name>
        <dbReference type="ChEBI" id="CHEBI:18420"/>
    </cofactor>
</comment>
<keyword evidence="2 8" id="KW-0808">Transferase</keyword>
<evidence type="ECO:0000259" key="9">
    <source>
        <dbReference type="Pfam" id="PF01648"/>
    </source>
</evidence>
<keyword evidence="1 8" id="KW-0444">Lipid biosynthesis</keyword>
<dbReference type="NCBIfam" id="TIGR00556">
    <property type="entry name" value="pantethn_trn"/>
    <property type="match status" value="1"/>
</dbReference>
<evidence type="ECO:0000313" key="11">
    <source>
        <dbReference type="Proteomes" id="UP000724149"/>
    </source>
</evidence>
<keyword evidence="8" id="KW-0963">Cytoplasm</keyword>
<evidence type="ECO:0000256" key="5">
    <source>
        <dbReference type="ARBA" id="ARBA00022842"/>
    </source>
</evidence>
<reference evidence="10 11" key="1">
    <citation type="journal article" date="2021" name="Sci. Rep.">
        <title>The distribution of antibiotic resistance genes in chicken gut microbiota commensals.</title>
        <authorList>
            <person name="Juricova H."/>
            <person name="Matiasovicova J."/>
            <person name="Kubasova T."/>
            <person name="Cejkova D."/>
            <person name="Rychlik I."/>
        </authorList>
    </citation>
    <scope>NUCLEOTIDE SEQUENCE [LARGE SCALE GENOMIC DNA]</scope>
    <source>
        <strain evidence="10 11">An564</strain>
    </source>
</reference>
<organism evidence="10 11">
    <name type="scientific">Hydrogenoanaerobacterium saccharovorans</name>
    <dbReference type="NCBI Taxonomy" id="474960"/>
    <lineage>
        <taxon>Bacteria</taxon>
        <taxon>Bacillati</taxon>
        <taxon>Bacillota</taxon>
        <taxon>Clostridia</taxon>
        <taxon>Eubacteriales</taxon>
        <taxon>Oscillospiraceae</taxon>
        <taxon>Hydrogenoanaerobacterium</taxon>
    </lineage>
</organism>
<dbReference type="GO" id="GO:0008897">
    <property type="term" value="F:holo-[acyl-carrier-protein] synthase activity"/>
    <property type="evidence" value="ECO:0007669"/>
    <property type="project" value="UniProtKB-EC"/>
</dbReference>
<keyword evidence="3 8" id="KW-0479">Metal-binding</keyword>
<sequence>MNGSVGMDLAEISRIRKAMENPRFLLEFFTENERAYITARHTPEQSAAGAWAAKEAFSKAVGTGVRGWSLREVEVLHDPLGQPVLRLHGRAAQQFSDYAFSLSISHTDTMAAAVVLAEKQGGK</sequence>
<dbReference type="InterPro" id="IPR037143">
    <property type="entry name" value="4-PPantetheinyl_Trfase_dom_sf"/>
</dbReference>
<evidence type="ECO:0000256" key="1">
    <source>
        <dbReference type="ARBA" id="ARBA00022516"/>
    </source>
</evidence>
<keyword evidence="4 8" id="KW-0276">Fatty acid metabolism</keyword>
<evidence type="ECO:0000256" key="7">
    <source>
        <dbReference type="ARBA" id="ARBA00023160"/>
    </source>
</evidence>
<dbReference type="SUPFAM" id="SSF56214">
    <property type="entry name" value="4'-phosphopantetheinyl transferase"/>
    <property type="match status" value="1"/>
</dbReference>
<name>A0ABS2GPU6_9FIRM</name>
<dbReference type="Proteomes" id="UP000724149">
    <property type="component" value="Unassembled WGS sequence"/>
</dbReference>
<dbReference type="NCBIfam" id="TIGR00516">
    <property type="entry name" value="acpS"/>
    <property type="match status" value="1"/>
</dbReference>
<dbReference type="EC" id="2.7.8.7" evidence="8"/>
<feature type="binding site" evidence="8">
    <location>
        <position position="8"/>
    </location>
    <ligand>
        <name>Mg(2+)</name>
        <dbReference type="ChEBI" id="CHEBI:18420"/>
    </ligand>
</feature>
<dbReference type="EMBL" id="JACSNR010000007">
    <property type="protein sequence ID" value="MBM6923579.1"/>
    <property type="molecule type" value="Genomic_DNA"/>
</dbReference>
<evidence type="ECO:0000256" key="3">
    <source>
        <dbReference type="ARBA" id="ARBA00022723"/>
    </source>
</evidence>
<keyword evidence="11" id="KW-1185">Reference proteome</keyword>
<comment type="subcellular location">
    <subcellularLocation>
        <location evidence="8">Cytoplasm</location>
    </subcellularLocation>
</comment>
<dbReference type="InterPro" id="IPR004568">
    <property type="entry name" value="Ppantetheine-prot_Trfase_dom"/>
</dbReference>